<dbReference type="SMR" id="A0A7P0T8I8"/>
<dbReference type="OpenTargets" id="ENSG00000149231"/>
<dbReference type="Ensembl" id="ENST00000681200.1">
    <property type="protein sequence ID" value="ENSP00000505140.1"/>
    <property type="gene ID" value="ENSG00000149231.16"/>
</dbReference>
<accession>A0A7P0T8I8</accession>
<reference evidence="2 3" key="1">
    <citation type="journal article" date="2001" name="Nature">
        <title>Initial sequencing and analysis of the human genome.</title>
        <authorList>
            <consortium name="International Human Genome Sequencing Consortium"/>
            <person name="Lander E.S."/>
            <person name="Linton L.M."/>
            <person name="Birren B."/>
            <person name="Nusbaum C."/>
            <person name="Zody M.C."/>
            <person name="Baldwin J."/>
            <person name="Devon K."/>
            <person name="Dewar K."/>
            <person name="Doyle M."/>
            <person name="FitzHugh W."/>
            <person name="Funke R."/>
            <person name="Gage D."/>
            <person name="Harris K."/>
            <person name="Heaford A."/>
            <person name="Howland J."/>
            <person name="Kann L."/>
            <person name="Lehoczky J."/>
            <person name="LeVine R."/>
            <person name="McEwan P."/>
            <person name="McKernan K."/>
            <person name="Meldrim J."/>
            <person name="Mesirov J.P."/>
            <person name="Miranda C."/>
            <person name="Morris W."/>
            <person name="Naylor J."/>
            <person name="Raymond C."/>
            <person name="Rosetti M."/>
            <person name="Santos R."/>
            <person name="Sheridan A."/>
            <person name="Sougnez C."/>
            <person name="Stange-Thomann N."/>
            <person name="Stojanovic N."/>
            <person name="Subramanian A."/>
            <person name="Wyman D."/>
            <person name="Rogers J."/>
            <person name="Sulston J."/>
            <person name="Ainscough R."/>
            <person name="Beck S."/>
            <person name="Bentley D."/>
            <person name="Burton J."/>
            <person name="Clee C."/>
            <person name="Carter N."/>
            <person name="Coulson A."/>
            <person name="Deadman R."/>
            <person name="Deloukas P."/>
            <person name="Dunham A."/>
            <person name="Dunham I."/>
            <person name="Durbin R."/>
            <person name="French L."/>
            <person name="Grafham D."/>
            <person name="Gregory S."/>
            <person name="Hubbard T."/>
            <person name="Humphray S."/>
            <person name="Hunt A."/>
            <person name="Jones M."/>
            <person name="Lloyd C."/>
            <person name="McMurray A."/>
            <person name="Matthews L."/>
            <person name="Mercer S."/>
            <person name="Milne S."/>
            <person name="Mullikin J.C."/>
            <person name="Mungall A."/>
            <person name="Plumb R."/>
            <person name="Ross M."/>
            <person name="Shownkeen R."/>
            <person name="Sims S."/>
            <person name="Waterston R.H."/>
            <person name="Wilson R.K."/>
            <person name="Hillier L.W."/>
            <person name="McPherson J.D."/>
            <person name="Marra M.A."/>
            <person name="Mardis E.R."/>
            <person name="Fulton L.A."/>
            <person name="Chinwalla A.T."/>
            <person name="Pepin K.H."/>
            <person name="Gish W.R."/>
            <person name="Chissoe S.L."/>
            <person name="Wendl M.C."/>
            <person name="Delehaunty K.D."/>
            <person name="Miner T.L."/>
            <person name="Delehaunty A."/>
            <person name="Kramer J.B."/>
            <person name="Cook L.L."/>
            <person name="Fulton R.S."/>
            <person name="Johnson D.L."/>
            <person name="Minx P.J."/>
            <person name="Clifton S.W."/>
            <person name="Hawkins T."/>
            <person name="Branscomb E."/>
            <person name="Predki P."/>
            <person name="Richardson P."/>
            <person name="Wenning S."/>
            <person name="Slezak T."/>
            <person name="Doggett N."/>
            <person name="Cheng J.F."/>
            <person name="Olsen A."/>
            <person name="Lucas S."/>
            <person name="Elkin C."/>
            <person name="Uberbacher E."/>
            <person name="Frazier M."/>
            <person name="Gibbs R.A."/>
            <person name="Muzny D.M."/>
            <person name="Scherer S.E."/>
            <person name="Bouck J.B."/>
            <person name="Sodergren E.J."/>
            <person name="Worley K.C."/>
            <person name="Rives C.M."/>
            <person name="Gorrell J.H."/>
            <person name="Metzker M.L."/>
            <person name="Naylor S.L."/>
            <person name="Kucherlapati R.S."/>
            <person name="Nelson D.L."/>
            <person name="Weinstock G.M."/>
            <person name="Sakaki Y."/>
            <person name="Fujiyama A."/>
            <person name="Hattori M."/>
            <person name="Yada T."/>
            <person name="Toyoda A."/>
            <person name="Itoh T."/>
            <person name="Kawagoe C."/>
            <person name="Watanabe H."/>
            <person name="Totoki Y."/>
            <person name="Taylor T."/>
            <person name="Weissenbach J."/>
            <person name="Heilig R."/>
            <person name="Saurin W."/>
            <person name="Artiguenave F."/>
            <person name="Brottier P."/>
            <person name="Bruls T."/>
            <person name="Pelletier E."/>
            <person name="Robert C."/>
            <person name="Wincker P."/>
            <person name="Smith D.R."/>
            <person name="Doucette-Stamm L."/>
            <person name="Rubenfield M."/>
            <person name="Weinstock K."/>
            <person name="Lee H.M."/>
            <person name="Dubois J."/>
            <person name="Rosenthal A."/>
            <person name="Platzer M."/>
            <person name="Nyakatura G."/>
            <person name="Taudien S."/>
            <person name="Rump A."/>
            <person name="Yang H."/>
            <person name="Yu J."/>
            <person name="Wang J."/>
            <person name="Huang G."/>
            <person name="Gu J."/>
            <person name="Hood L."/>
            <person name="Rowen L."/>
            <person name="Madan A."/>
            <person name="Qin S."/>
            <person name="Davis R.W."/>
            <person name="Federspiel N.A."/>
            <person name="Abola A.P."/>
            <person name="Proctor M.J."/>
            <person name="Myers R.M."/>
            <person name="Schmutz J."/>
            <person name="Dickson M."/>
            <person name="Grimwood J."/>
            <person name="Cox D.R."/>
            <person name="Olson M.V."/>
            <person name="Kaul R."/>
            <person name="Raymond C."/>
            <person name="Shimizu N."/>
            <person name="Kawasaki K."/>
            <person name="Minoshima S."/>
            <person name="Evans G.A."/>
            <person name="Athanasiou M."/>
            <person name="Schultz R."/>
            <person name="Roe B.A."/>
            <person name="Chen F."/>
            <person name="Pan H."/>
            <person name="Ramser J."/>
            <person name="Lehrach H."/>
            <person name="Reinhardt R."/>
            <person name="McCombie W.R."/>
            <person name="de la Bastide M."/>
            <person name="Dedhia N."/>
            <person name="Blocker H."/>
            <person name="Hornischer K."/>
            <person name="Nordsiek G."/>
            <person name="Agarwala R."/>
            <person name="Aravind L."/>
            <person name="Bailey J.A."/>
            <person name="Bateman A."/>
            <person name="Batzoglou S."/>
            <person name="Birney E."/>
            <person name="Bork P."/>
            <person name="Brown D.G."/>
            <person name="Burge C.B."/>
            <person name="Cerutti L."/>
            <person name="Chen H.C."/>
            <person name="Church D."/>
            <person name="Clamp M."/>
            <person name="Copley R.R."/>
            <person name="Doerks T."/>
            <person name="Eddy S.R."/>
            <person name="Eichler E.E."/>
            <person name="Furey T.S."/>
            <person name="Galagan J."/>
            <person name="Gilbert J.G."/>
            <person name="Harmon C."/>
            <person name="Hayashizaki Y."/>
            <person name="Haussler D."/>
            <person name="Hermjakob H."/>
            <person name="Hokamp K."/>
            <person name="Jang W."/>
            <person name="Johnson L.S."/>
            <person name="Jones T.A."/>
            <person name="Kasif S."/>
            <person name="Kaspryzk A."/>
            <person name="Kennedy S."/>
            <person name="Kent W.J."/>
            <person name="Kitts P."/>
            <person name="Koonin E.V."/>
            <person name="Korf I."/>
            <person name="Kulp D."/>
            <person name="Lancet D."/>
            <person name="Lowe T.M."/>
            <person name="McLysaght A."/>
            <person name="Mikkelsen T."/>
            <person name="Moran J.V."/>
            <person name="Mulder N."/>
            <person name="Pollara V.J."/>
            <person name="Ponting C.P."/>
            <person name="Schuler G."/>
            <person name="Schultz J."/>
            <person name="Slater G."/>
            <person name="Smit A.F."/>
            <person name="Stupka E."/>
            <person name="Szustakowski J."/>
            <person name="Thierry-Mieg D."/>
            <person name="Thierry-Mieg J."/>
            <person name="Wagner L."/>
            <person name="Wallis J."/>
            <person name="Wheeler R."/>
            <person name="Williams A."/>
            <person name="Wolf Y.I."/>
            <person name="Wolfe K.H."/>
            <person name="Yang S.P."/>
            <person name="Yeh R.F."/>
            <person name="Collins F."/>
            <person name="Guyer M.S."/>
            <person name="Peterson J."/>
            <person name="Felsenfeld A."/>
            <person name="Wetterstrand K.A."/>
            <person name="Patrinos A."/>
            <person name="Morgan M.J."/>
            <person name="de Jong P."/>
            <person name="Catanese J.J."/>
            <person name="Osoegawa K."/>
            <person name="Shizuya H."/>
            <person name="Choi S."/>
            <person name="Chen Y.J."/>
        </authorList>
    </citation>
    <scope>NUCLEOTIDE SEQUENCE [LARGE SCALE GENOMIC DNA]</scope>
</reference>
<dbReference type="Proteomes" id="UP000005640">
    <property type="component" value="Chromosome 11"/>
</dbReference>
<dbReference type="AlphaFoldDB" id="A0A7P0T8I8"/>
<dbReference type="Pfam" id="PF13926">
    <property type="entry name" value="DUF4211"/>
    <property type="match status" value="1"/>
</dbReference>
<dbReference type="Ensembl" id="ENST00000681200.1">
    <property type="protein sequence ID" value="ENSP00000505140.1"/>
    <property type="gene ID" value="ENSG00000149231.17"/>
</dbReference>
<dbReference type="EMBL" id="AP003781">
    <property type="status" value="NOT_ANNOTATED_CDS"/>
    <property type="molecule type" value="Genomic_DNA"/>
</dbReference>
<organism evidence="2 3">
    <name type="scientific">Homo sapiens</name>
    <name type="common">Human</name>
    <dbReference type="NCBI Taxonomy" id="9606"/>
    <lineage>
        <taxon>Eukaryota</taxon>
        <taxon>Metazoa</taxon>
        <taxon>Chordata</taxon>
        <taxon>Craniata</taxon>
        <taxon>Vertebrata</taxon>
        <taxon>Euteleostomi</taxon>
        <taxon>Mammalia</taxon>
        <taxon>Eutheria</taxon>
        <taxon>Euarchontoglires</taxon>
        <taxon>Primates</taxon>
        <taxon>Haplorrhini</taxon>
        <taxon>Catarrhini</taxon>
        <taxon>Hominidae</taxon>
        <taxon>Homo</taxon>
    </lineage>
</organism>
<reference evidence="2 3" key="3">
    <citation type="journal article" date="2006" name="Nature">
        <title>Human chromosome 11 DNA sequence and analysis including novel gene identification.</title>
        <authorList>
            <person name="Taylor T.D."/>
            <person name="Noguchi H."/>
            <person name="Totoki Y."/>
            <person name="Toyoda A."/>
            <person name="Kuroki Y."/>
            <person name="Dewar K."/>
            <person name="Lloyd C."/>
            <person name="Itoh T."/>
            <person name="Takeda T."/>
            <person name="Kim D.W."/>
            <person name="She X."/>
            <person name="Barlow K.F."/>
            <person name="Bloom T."/>
            <person name="Bruford E."/>
            <person name="Chang J.L."/>
            <person name="Cuomo C.A."/>
            <person name="Eichler E."/>
            <person name="FitzGerald M.G."/>
            <person name="Jaffe D.B."/>
            <person name="LaButti K."/>
            <person name="Nicol R."/>
            <person name="Park H.S."/>
            <person name="Seaman C."/>
            <person name="Sougnez C."/>
            <person name="Yang X."/>
            <person name="Zimmer A.R."/>
            <person name="Zody M.C."/>
            <person name="Birren B.W."/>
            <person name="Nusbaum C."/>
            <person name="Fujiyama A."/>
            <person name="Hattori M."/>
            <person name="Rogers J."/>
            <person name="Lander E.S."/>
            <person name="Sakaki Y."/>
        </authorList>
    </citation>
    <scope>NUCLEOTIDE SEQUENCE [LARGE SCALE GENOMIC DNA]</scope>
</reference>
<reference evidence="2" key="4">
    <citation type="submission" date="2025-08" db="UniProtKB">
        <authorList>
            <consortium name="Ensembl"/>
        </authorList>
    </citation>
    <scope>IDENTIFICATION</scope>
</reference>
<name>A0A7P0T8I8_HUMAN</name>
<gene>
    <name evidence="2" type="primary">CCDC82</name>
</gene>
<evidence type="ECO:0007829" key="4">
    <source>
        <dbReference type="PeptideAtlas" id="A0A7P0T8I8"/>
    </source>
</evidence>
<evidence type="ECO:0000313" key="3">
    <source>
        <dbReference type="Proteomes" id="UP000005640"/>
    </source>
</evidence>
<keyword evidence="4 5" id="KW-1267">Proteomics identification</keyword>
<proteinExistence type="evidence at protein level"/>
<reference evidence="2" key="5">
    <citation type="submission" date="2025-09" db="UniProtKB">
        <authorList>
            <consortium name="Ensembl"/>
        </authorList>
    </citation>
    <scope>IDENTIFICATION</scope>
</reference>
<dbReference type="Bgee" id="ENSG00000149231">
    <property type="expression patterns" value="Expressed in calcaneal tendon and 182 other cell types or tissues"/>
</dbReference>
<dbReference type="EMBL" id="AP000848">
    <property type="status" value="NOT_ANNOTATED_CDS"/>
    <property type="molecule type" value="Genomic_DNA"/>
</dbReference>
<reference evidence="2 3" key="2">
    <citation type="journal article" date="2004" name="Nature">
        <title>Finishing the euchromatic sequence of the human genome.</title>
        <authorList>
            <consortium name="International Human Genome Sequencing Consortium"/>
        </authorList>
    </citation>
    <scope>NUCLEOTIDE SEQUENCE [LARGE SCALE GENOMIC DNA]</scope>
</reference>
<dbReference type="PANTHER" id="PTHR14689">
    <property type="entry name" value="PHORBOL-ESTER_DAG-TYPE DOMAIN-CONTAINING PROTEIN"/>
    <property type="match status" value="1"/>
</dbReference>
<feature type="domain" description="DUF4211" evidence="1">
    <location>
        <begin position="1"/>
        <end position="41"/>
    </location>
</feature>
<evidence type="ECO:0007829" key="5">
    <source>
        <dbReference type="ProteomicsDB" id="A0A7P0T8I8"/>
    </source>
</evidence>
<dbReference type="PANTHER" id="PTHR14689:SF0">
    <property type="entry name" value="COILED-COIL DOMAIN-CONTAINING PROTEIN 82"/>
    <property type="match status" value="1"/>
</dbReference>
<protein>
    <submittedName>
        <fullName evidence="2">Coiled-coil domain containing 82</fullName>
    </submittedName>
</protein>
<keyword evidence="3" id="KW-1185">Reference proteome</keyword>
<dbReference type="OrthoDB" id="21499at2759"/>
<dbReference type="GeneTree" id="ENSGT00390000004986"/>
<evidence type="ECO:0000313" key="2">
    <source>
        <dbReference type="Ensembl" id="ENSP00000505140.1"/>
    </source>
</evidence>
<evidence type="ECO:0000259" key="1">
    <source>
        <dbReference type="Pfam" id="PF13926"/>
    </source>
</evidence>
<dbReference type="HGNC" id="HGNC:26282">
    <property type="gene designation" value="CCDC82"/>
</dbReference>
<dbReference type="InterPro" id="IPR025451">
    <property type="entry name" value="DUF4211"/>
</dbReference>
<sequence length="116" mass="14072">MLTSLHYLDNRFVQPRLESLVSRSRWKEQYKERVENYSNVFTVGRICASRTRIYHKLKHFKFKLYQECCTIAMTEEVEDEQVKETVERIFRRSKENGWIKENSSCDLRVKKHLVPV</sequence>